<dbReference type="GO" id="GO:0006741">
    <property type="term" value="P:NADP+ biosynthetic process"/>
    <property type="evidence" value="ECO:0007669"/>
    <property type="project" value="InterPro"/>
</dbReference>
<dbReference type="InterPro" id="IPR016064">
    <property type="entry name" value="NAD/diacylglycerol_kinase_sf"/>
</dbReference>
<dbReference type="PANTHER" id="PTHR20275:SF0">
    <property type="entry name" value="NAD KINASE"/>
    <property type="match status" value="1"/>
</dbReference>
<dbReference type="InterPro" id="IPR017437">
    <property type="entry name" value="ATP-NAD_kinase_PpnK-typ_C"/>
</dbReference>
<dbReference type="SUPFAM" id="SSF111331">
    <property type="entry name" value="NAD kinase/diacylglycerol kinase-like"/>
    <property type="match status" value="1"/>
</dbReference>
<feature type="compositionally biased region" description="Low complexity" evidence="6">
    <location>
        <begin position="773"/>
        <end position="789"/>
    </location>
</feature>
<feature type="compositionally biased region" description="Low complexity" evidence="6">
    <location>
        <begin position="802"/>
        <end position="813"/>
    </location>
</feature>
<keyword evidence="2" id="KW-0808">Transferase</keyword>
<keyword evidence="3 7" id="KW-0418">Kinase</keyword>
<feature type="region of interest" description="Disordered" evidence="6">
    <location>
        <begin position="325"/>
        <end position="356"/>
    </location>
</feature>
<feature type="compositionally biased region" description="Low complexity" evidence="6">
    <location>
        <begin position="336"/>
        <end position="349"/>
    </location>
</feature>
<dbReference type="OrthoDB" id="24581at2759"/>
<feature type="compositionally biased region" description="Polar residues" evidence="6">
    <location>
        <begin position="727"/>
        <end position="753"/>
    </location>
</feature>
<evidence type="ECO:0000256" key="2">
    <source>
        <dbReference type="ARBA" id="ARBA00022679"/>
    </source>
</evidence>
<dbReference type="GO" id="GO:0003951">
    <property type="term" value="F:NAD+ kinase activity"/>
    <property type="evidence" value="ECO:0007669"/>
    <property type="project" value="InterPro"/>
</dbReference>
<comment type="caution">
    <text evidence="7">The sequence shown here is derived from an EMBL/GenBank/DDBJ whole genome shotgun (WGS) entry which is preliminary data.</text>
</comment>
<reference evidence="7" key="1">
    <citation type="submission" date="2019-10" db="EMBL/GenBank/DDBJ databases">
        <authorList>
            <consortium name="DOE Joint Genome Institute"/>
            <person name="Kuo A."/>
            <person name="Miyauchi S."/>
            <person name="Kiss E."/>
            <person name="Drula E."/>
            <person name="Kohler A."/>
            <person name="Sanchez-Garcia M."/>
            <person name="Andreopoulos B."/>
            <person name="Barry K.W."/>
            <person name="Bonito G."/>
            <person name="Buee M."/>
            <person name="Carver A."/>
            <person name="Chen C."/>
            <person name="Cichocki N."/>
            <person name="Clum A."/>
            <person name="Culley D."/>
            <person name="Crous P.W."/>
            <person name="Fauchery L."/>
            <person name="Girlanda M."/>
            <person name="Hayes R."/>
            <person name="Keri Z."/>
            <person name="LaButti K."/>
            <person name="Lipzen A."/>
            <person name="Lombard V."/>
            <person name="Magnuson J."/>
            <person name="Maillard F."/>
            <person name="Morin E."/>
            <person name="Murat C."/>
            <person name="Nolan M."/>
            <person name="Ohm R."/>
            <person name="Pangilinan J."/>
            <person name="Pereira M."/>
            <person name="Perotto S."/>
            <person name="Peter M."/>
            <person name="Riley R."/>
            <person name="Sitrit Y."/>
            <person name="Stielow B."/>
            <person name="Szollosi G."/>
            <person name="Zifcakova L."/>
            <person name="Stursova M."/>
            <person name="Spatafora J.W."/>
            <person name="Tedersoo L."/>
            <person name="Vaario L.-M."/>
            <person name="Yamada A."/>
            <person name="Yan M."/>
            <person name="Wang P."/>
            <person name="Xu J."/>
            <person name="Bruns T."/>
            <person name="Baldrian P."/>
            <person name="Vilgalys R."/>
            <person name="Henrissat B."/>
            <person name="Grigoriev I.V."/>
            <person name="Hibbett D."/>
            <person name="Nagy L.G."/>
            <person name="Martin F.M."/>
        </authorList>
    </citation>
    <scope>NUCLEOTIDE SEQUENCE</scope>
    <source>
        <strain evidence="7">Prilba</strain>
    </source>
</reference>
<reference evidence="7" key="2">
    <citation type="journal article" date="2020" name="Nat. Commun.">
        <title>Large-scale genome sequencing of mycorrhizal fungi provides insights into the early evolution of symbiotic traits.</title>
        <authorList>
            <person name="Miyauchi S."/>
            <person name="Kiss E."/>
            <person name="Kuo A."/>
            <person name="Drula E."/>
            <person name="Kohler A."/>
            <person name="Sanchez-Garcia M."/>
            <person name="Morin E."/>
            <person name="Andreopoulos B."/>
            <person name="Barry K.W."/>
            <person name="Bonito G."/>
            <person name="Buee M."/>
            <person name="Carver A."/>
            <person name="Chen C."/>
            <person name="Cichocki N."/>
            <person name="Clum A."/>
            <person name="Culley D."/>
            <person name="Crous P.W."/>
            <person name="Fauchery L."/>
            <person name="Girlanda M."/>
            <person name="Hayes R.D."/>
            <person name="Keri Z."/>
            <person name="LaButti K."/>
            <person name="Lipzen A."/>
            <person name="Lombard V."/>
            <person name="Magnuson J."/>
            <person name="Maillard F."/>
            <person name="Murat C."/>
            <person name="Nolan M."/>
            <person name="Ohm R.A."/>
            <person name="Pangilinan J."/>
            <person name="Pereira M.F."/>
            <person name="Perotto S."/>
            <person name="Peter M."/>
            <person name="Pfister S."/>
            <person name="Riley R."/>
            <person name="Sitrit Y."/>
            <person name="Stielow J.B."/>
            <person name="Szollosi G."/>
            <person name="Zifcakova L."/>
            <person name="Stursova M."/>
            <person name="Spatafora J.W."/>
            <person name="Tedersoo L."/>
            <person name="Vaario L.M."/>
            <person name="Yamada A."/>
            <person name="Yan M."/>
            <person name="Wang P."/>
            <person name="Xu J."/>
            <person name="Bruns T."/>
            <person name="Baldrian P."/>
            <person name="Vilgalys R."/>
            <person name="Dunand C."/>
            <person name="Henrissat B."/>
            <person name="Grigoriev I.V."/>
            <person name="Hibbett D."/>
            <person name="Nagy L.G."/>
            <person name="Martin F.M."/>
        </authorList>
    </citation>
    <scope>NUCLEOTIDE SEQUENCE</scope>
    <source>
        <strain evidence="7">Prilba</strain>
    </source>
</reference>
<accession>A0A9P5TBL9</accession>
<protein>
    <submittedName>
        <fullName evidence="7">NAD+ kinase</fullName>
    </submittedName>
</protein>
<feature type="region of interest" description="Disordered" evidence="6">
    <location>
        <begin position="672"/>
        <end position="871"/>
    </location>
</feature>
<feature type="compositionally biased region" description="Polar residues" evidence="6">
    <location>
        <begin position="61"/>
        <end position="70"/>
    </location>
</feature>
<evidence type="ECO:0000256" key="5">
    <source>
        <dbReference type="ARBA" id="ARBA00023027"/>
    </source>
</evidence>
<dbReference type="InterPro" id="IPR017438">
    <property type="entry name" value="ATP-NAD_kinase_N"/>
</dbReference>
<evidence type="ECO:0000313" key="7">
    <source>
        <dbReference type="EMBL" id="KAF8482980.1"/>
    </source>
</evidence>
<feature type="region of interest" description="Disordered" evidence="6">
    <location>
        <begin position="1"/>
        <end position="123"/>
    </location>
</feature>
<keyword evidence="4" id="KW-0521">NADP</keyword>
<dbReference type="EMBL" id="WHVB01000005">
    <property type="protein sequence ID" value="KAF8482980.1"/>
    <property type="molecule type" value="Genomic_DNA"/>
</dbReference>
<evidence type="ECO:0000256" key="3">
    <source>
        <dbReference type="ARBA" id="ARBA00022777"/>
    </source>
</evidence>
<evidence type="ECO:0000313" key="8">
    <source>
        <dbReference type="Proteomes" id="UP000759537"/>
    </source>
</evidence>
<keyword evidence="5" id="KW-0520">NAD</keyword>
<feature type="compositionally biased region" description="Polar residues" evidence="6">
    <location>
        <begin position="111"/>
        <end position="123"/>
    </location>
</feature>
<evidence type="ECO:0000256" key="4">
    <source>
        <dbReference type="ARBA" id="ARBA00022857"/>
    </source>
</evidence>
<sequence length="871" mass="94950">MLAPVYSPDLDVFTTPPTTPMASEPPSEPIIRPSLSRSMSRPSSLHLSKTTGDFKPDILLETQSPQSAPSDKSFALATTPRFVLTDGDGPRVTNGHPKSPSDNSGHDSPSRPRISTITATDSTLKNRALLSSSQESVASTHAHSHSPMTSPCFVHSNLDKGASFSEWLKTGNGFPARVDVAPILRPIAADWPQAPPRHYRKLDNGQVIPIPYEDDKVENVIDASEYDYEDDEGSASLTKQLAETAVGVREMSKQLGRTRIRSNIQNVLIVTKARDNRLIALTRALALSLMEKPRYNGRGLVVYVDHQLRTSRRFDAAGLKRDHPELFHPFPRRRSSSSNSLSSTSSGASSRDDSMNEEGQLRYWTADMCSRSSHLFDFVITLGGDGTVLFTSWLFQRIVPPVLSFALGSLGFLTNFDFADYQATMDSALESGIRVNLRMRFTCTVYRAVKHESGRGRRKAVKKAETGEIIMRNIDKGGWEALECGYHADQMATGGRCGKDKEIMCFTTRPVESFEVLNDLVIDRGPSPYVSMLELFGDEHHMTTVQGDGLTISTPTGSTAYSLSAGGSLVHPEIPAILITPIAPHTLSFRPMLLPDSIEVRVCVPFNSRSTAWASFDGRGRVELKQGDHIKVTASKFPFPTVCADKQSTDWFHAISRTLKWNERERQKSFVVVEEGPAKEKHKHHQRKSHLEPTVSENIGDEEEDEDNSDEEEEFDIDDLSSDSSDTTPASGNGTDSGVGSSTRPPHSSNTASRAAEAIMGVSPGTHAKAGASSRSRSGVRSGVDSPSRFAPVQPRQGQGQGHAQSAAAPGGANDRASHADGDVCTPTAAVHARRTRSRSPAAPSIRSHQHPRAFAVWGQDESDSNSSDND</sequence>
<dbReference type="Pfam" id="PF01513">
    <property type="entry name" value="NAD_kinase"/>
    <property type="match status" value="1"/>
</dbReference>
<dbReference type="Pfam" id="PF20143">
    <property type="entry name" value="NAD_kinase_C"/>
    <property type="match status" value="1"/>
</dbReference>
<dbReference type="HAMAP" id="MF_00361">
    <property type="entry name" value="NAD_kinase"/>
    <property type="match status" value="1"/>
</dbReference>
<comment type="similarity">
    <text evidence="1">Belongs to the NAD kinase family.</text>
</comment>
<feature type="compositionally biased region" description="Low complexity" evidence="6">
    <location>
        <begin position="29"/>
        <end position="48"/>
    </location>
</feature>
<evidence type="ECO:0000256" key="1">
    <source>
        <dbReference type="ARBA" id="ARBA00010995"/>
    </source>
</evidence>
<dbReference type="PANTHER" id="PTHR20275">
    <property type="entry name" value="NAD KINASE"/>
    <property type="match status" value="1"/>
</dbReference>
<gene>
    <name evidence="7" type="ORF">DFH94DRAFT_388150</name>
</gene>
<feature type="compositionally biased region" description="Acidic residues" evidence="6">
    <location>
        <begin position="699"/>
        <end position="721"/>
    </location>
</feature>
<dbReference type="InterPro" id="IPR002504">
    <property type="entry name" value="NADK"/>
</dbReference>
<name>A0A9P5TBL9_9AGAM</name>
<keyword evidence="8" id="KW-1185">Reference proteome</keyword>
<dbReference type="Gene3D" id="2.60.200.30">
    <property type="entry name" value="Probable inorganic polyphosphate/atp-NAD kinase, domain 2"/>
    <property type="match status" value="1"/>
</dbReference>
<dbReference type="Gene3D" id="3.40.50.10330">
    <property type="entry name" value="Probable inorganic polyphosphate/atp-NAD kinase, domain 1"/>
    <property type="match status" value="1"/>
</dbReference>
<dbReference type="FunFam" id="2.60.200.30:FF:000004">
    <property type="entry name" value="NAD kinase 2, chloroplastic"/>
    <property type="match status" value="1"/>
</dbReference>
<dbReference type="GO" id="GO:0019674">
    <property type="term" value="P:NAD+ metabolic process"/>
    <property type="evidence" value="ECO:0007669"/>
    <property type="project" value="InterPro"/>
</dbReference>
<organism evidence="7 8">
    <name type="scientific">Russula ochroleuca</name>
    <dbReference type="NCBI Taxonomy" id="152965"/>
    <lineage>
        <taxon>Eukaryota</taxon>
        <taxon>Fungi</taxon>
        <taxon>Dikarya</taxon>
        <taxon>Basidiomycota</taxon>
        <taxon>Agaricomycotina</taxon>
        <taxon>Agaricomycetes</taxon>
        <taxon>Russulales</taxon>
        <taxon>Russulaceae</taxon>
        <taxon>Russula</taxon>
    </lineage>
</organism>
<dbReference type="Proteomes" id="UP000759537">
    <property type="component" value="Unassembled WGS sequence"/>
</dbReference>
<evidence type="ECO:0000256" key="6">
    <source>
        <dbReference type="SAM" id="MobiDB-lite"/>
    </source>
</evidence>
<dbReference type="AlphaFoldDB" id="A0A9P5TBL9"/>
<proteinExistence type="inferred from homology"/>